<gene>
    <name evidence="3" type="ORF">TCAL_00065</name>
</gene>
<dbReference type="EMBL" id="VCGU01000004">
    <property type="protein sequence ID" value="TRY77155.1"/>
    <property type="molecule type" value="Genomic_DNA"/>
</dbReference>
<keyword evidence="4" id="KW-1185">Reference proteome</keyword>
<evidence type="ECO:0000256" key="2">
    <source>
        <dbReference type="SAM" id="SignalP"/>
    </source>
</evidence>
<dbReference type="Proteomes" id="UP000318571">
    <property type="component" value="Chromosome 5"/>
</dbReference>
<feature type="chain" id="PRO_5021795106" description="Ig-like domain-containing protein" evidence="2">
    <location>
        <begin position="21"/>
        <end position="856"/>
    </location>
</feature>
<sequence length="856" mass="95786">MIYRGLCLYLLFALIQFGEAKIRITKSWRAAATQRNKATLAVRTNEEIDKCEWVYGRDSYTSEDRGRDITVEITDQGTLCKLVIDRADSRDHDGKWDVVVYGQCDTEDFRRYKRQASDGVNFPQNPGQVVSNLTPGLSSGPKIKNTRGDDRRGTITTSFGGSRDRFSSKLSSDCENKAEVFGIDLEVGESDELIALAGQDKIYGLLDQEVTLTARTNQRPDNCIVEFNRRRVIELRNGQDDCDRSYRGTSVCVENYESRPDGIYACNVKIEGLNRDVEGDWEITAELEGRRTSLRETVAVEVFVTETPERVIMRHDGREVTSRDRIKPSSGANLVIQCEVEGGGREVDVELFVGNKVPRNMEINTCRAESRDAKCVEFEFRPSADFSDEDVYCQAIIPGVDLSEERNARASAQLEVGTGSPTLVNGQDGKITVCTDGSRERDEFEFEVIFESNPRPTRDIEWEMKSHDRDSVRVSEGDSDDGYESFLIETVRGSGNRYIAAMLIDELSREDIERGNTHELRVDNGVGREVTFEITLDDSRDCQSSGSSSYRCNVRTDQYCRCNLRGDECCDSHSTCKTGTCCQRCANRNECLLCDDEKEDCMELKSGSSTSGSGSSSSSSCRKGDRDCICVEDDDRKEYCCTERSSNCQTCRRRDPDTNCFCDRDDRNTCVIVERSTAGQCDTNDVATRARQVLLESCLKMSSTLLEAWKPDGSKRTTSSSSSDRDIQNDIDDYFRTASCTGFERDIRDYAQDANANSDRRRPLTRLSGNNGGDGTPEIGFLSNRNSPNKVEKVAFANGDGSEKGEGQPDPALLDQFQDILALQDKIQEEDAKVAELTDEPVTEEALTTEGQMESE</sequence>
<name>A0A553PHK5_TIGCA</name>
<keyword evidence="2" id="KW-0732">Signal</keyword>
<feature type="region of interest" description="Disordered" evidence="1">
    <location>
        <begin position="604"/>
        <end position="625"/>
    </location>
</feature>
<organism evidence="3 4">
    <name type="scientific">Tigriopus californicus</name>
    <name type="common">Marine copepod</name>
    <dbReference type="NCBI Taxonomy" id="6832"/>
    <lineage>
        <taxon>Eukaryota</taxon>
        <taxon>Metazoa</taxon>
        <taxon>Ecdysozoa</taxon>
        <taxon>Arthropoda</taxon>
        <taxon>Crustacea</taxon>
        <taxon>Multicrustacea</taxon>
        <taxon>Hexanauplia</taxon>
        <taxon>Copepoda</taxon>
        <taxon>Harpacticoida</taxon>
        <taxon>Harpacticidae</taxon>
        <taxon>Tigriopus</taxon>
    </lineage>
</organism>
<evidence type="ECO:0008006" key="5">
    <source>
        <dbReference type="Google" id="ProtNLM"/>
    </source>
</evidence>
<dbReference type="AlphaFoldDB" id="A0A553PHK5"/>
<feature type="region of interest" description="Disordered" evidence="1">
    <location>
        <begin position="833"/>
        <end position="856"/>
    </location>
</feature>
<dbReference type="OMA" id="CKANINR"/>
<evidence type="ECO:0000313" key="4">
    <source>
        <dbReference type="Proteomes" id="UP000318571"/>
    </source>
</evidence>
<protein>
    <recommendedName>
        <fullName evidence="5">Ig-like domain-containing protein</fullName>
    </recommendedName>
</protein>
<feature type="region of interest" description="Disordered" evidence="1">
    <location>
        <begin position="117"/>
        <end position="169"/>
    </location>
</feature>
<evidence type="ECO:0000256" key="1">
    <source>
        <dbReference type="SAM" id="MobiDB-lite"/>
    </source>
</evidence>
<feature type="compositionally biased region" description="Low complexity" evidence="1">
    <location>
        <begin position="606"/>
        <end position="620"/>
    </location>
</feature>
<reference evidence="3 4" key="1">
    <citation type="journal article" date="2018" name="Nat. Ecol. Evol.">
        <title>Genomic signatures of mitonuclear coevolution across populations of Tigriopus californicus.</title>
        <authorList>
            <person name="Barreto F.S."/>
            <person name="Watson E.T."/>
            <person name="Lima T.G."/>
            <person name="Willett C.S."/>
            <person name="Edmands S."/>
            <person name="Li W."/>
            <person name="Burton R.S."/>
        </authorList>
    </citation>
    <scope>NUCLEOTIDE SEQUENCE [LARGE SCALE GENOMIC DNA]</scope>
    <source>
        <strain evidence="3 4">San Diego</strain>
    </source>
</reference>
<feature type="compositionally biased region" description="Polar residues" evidence="1">
    <location>
        <begin position="122"/>
        <end position="137"/>
    </location>
</feature>
<comment type="caution">
    <text evidence="3">The sequence shown here is derived from an EMBL/GenBank/DDBJ whole genome shotgun (WGS) entry which is preliminary data.</text>
</comment>
<accession>A0A553PHK5</accession>
<feature type="signal peptide" evidence="2">
    <location>
        <begin position="1"/>
        <end position="20"/>
    </location>
</feature>
<feature type="region of interest" description="Disordered" evidence="1">
    <location>
        <begin position="752"/>
        <end position="786"/>
    </location>
</feature>
<evidence type="ECO:0000313" key="3">
    <source>
        <dbReference type="EMBL" id="TRY77155.1"/>
    </source>
</evidence>
<proteinExistence type="predicted"/>